<evidence type="ECO:0000313" key="4">
    <source>
        <dbReference type="WBParaSite" id="ECPE_0001303701-mRNA-1"/>
    </source>
</evidence>
<sequence>MRNALSALPLPAPVYRSDSISSSTSDSLFADARDARSSTAAFSRIETIFSSLGCLAASCLSDGHFKTGREEHGVDLDHARDLQQELFRLLNAKQLSRLIYRLFERVLDPARNNYPSVECLRGFVVLLVSDLLNIPRHAPGMGPPTSLSSTASGRSEGSGPGSGASGFPSQSTDAMDVGDEGPYVVLRAMVSPPTMILNAFAAAINKLEQAPSKILEDGPTPTD</sequence>
<dbReference type="WBParaSite" id="ECPE_0001303701-mRNA-1">
    <property type="protein sequence ID" value="ECPE_0001303701-mRNA-1"/>
    <property type="gene ID" value="ECPE_0001303701"/>
</dbReference>
<protein>
    <submittedName>
        <fullName evidence="4">DUF913 domain-containing protein</fullName>
    </submittedName>
</protein>
<feature type="region of interest" description="Disordered" evidence="1">
    <location>
        <begin position="138"/>
        <end position="174"/>
    </location>
</feature>
<evidence type="ECO:0000313" key="2">
    <source>
        <dbReference type="EMBL" id="VDP90271.1"/>
    </source>
</evidence>
<dbReference type="Proteomes" id="UP000272942">
    <property type="component" value="Unassembled WGS sequence"/>
</dbReference>
<evidence type="ECO:0000313" key="3">
    <source>
        <dbReference type="Proteomes" id="UP000272942"/>
    </source>
</evidence>
<accession>A0A183B1B4</accession>
<dbReference type="AlphaFoldDB" id="A0A183B1B4"/>
<organism evidence="4">
    <name type="scientific">Echinostoma caproni</name>
    <dbReference type="NCBI Taxonomy" id="27848"/>
    <lineage>
        <taxon>Eukaryota</taxon>
        <taxon>Metazoa</taxon>
        <taxon>Spiralia</taxon>
        <taxon>Lophotrochozoa</taxon>
        <taxon>Platyhelminthes</taxon>
        <taxon>Trematoda</taxon>
        <taxon>Digenea</taxon>
        <taxon>Plagiorchiida</taxon>
        <taxon>Echinostomata</taxon>
        <taxon>Echinostomatoidea</taxon>
        <taxon>Echinostomatidae</taxon>
        <taxon>Echinostoma</taxon>
    </lineage>
</organism>
<evidence type="ECO:0000256" key="1">
    <source>
        <dbReference type="SAM" id="MobiDB-lite"/>
    </source>
</evidence>
<keyword evidence="3" id="KW-1185">Reference proteome</keyword>
<reference evidence="2 3" key="2">
    <citation type="submission" date="2018-11" db="EMBL/GenBank/DDBJ databases">
        <authorList>
            <consortium name="Pathogen Informatics"/>
        </authorList>
    </citation>
    <scope>NUCLEOTIDE SEQUENCE [LARGE SCALE GENOMIC DNA]</scope>
    <source>
        <strain evidence="2 3">Egypt</strain>
    </source>
</reference>
<proteinExistence type="predicted"/>
<name>A0A183B1B4_9TREM</name>
<gene>
    <name evidence="2" type="ORF">ECPE_LOCUS12999</name>
</gene>
<dbReference type="OrthoDB" id="6250131at2759"/>
<reference evidence="4" key="1">
    <citation type="submission" date="2016-06" db="UniProtKB">
        <authorList>
            <consortium name="WormBaseParasite"/>
        </authorList>
    </citation>
    <scope>IDENTIFICATION</scope>
</reference>
<dbReference type="EMBL" id="UZAN01054074">
    <property type="protein sequence ID" value="VDP90271.1"/>
    <property type="molecule type" value="Genomic_DNA"/>
</dbReference>